<dbReference type="EC" id="3.5.99.6" evidence="4"/>
<reference evidence="10 11" key="1">
    <citation type="submission" date="2016-10" db="EMBL/GenBank/DDBJ databases">
        <authorList>
            <person name="Varghese N."/>
            <person name="Submissions S."/>
        </authorList>
    </citation>
    <scope>NUCLEOTIDE SEQUENCE [LARGE SCALE GENOMIC DNA]</scope>
    <source>
        <strain evidence="6 13">WG10</strain>
        <strain evidence="7 11">WG2</strain>
        <strain evidence="8 10">WG5</strain>
    </source>
</reference>
<dbReference type="GO" id="GO:0042802">
    <property type="term" value="F:identical protein binding"/>
    <property type="evidence" value="ECO:0007669"/>
    <property type="project" value="TreeGrafter"/>
</dbReference>
<evidence type="ECO:0000256" key="4">
    <source>
        <dbReference type="HAMAP-Rule" id="MF_01241"/>
    </source>
</evidence>
<dbReference type="FunFam" id="3.40.50.1360:FF:000003">
    <property type="entry name" value="Glucosamine-6-phosphate deaminase"/>
    <property type="match status" value="1"/>
</dbReference>
<dbReference type="NCBIfam" id="TIGR00502">
    <property type="entry name" value="nagB"/>
    <property type="match status" value="1"/>
</dbReference>
<dbReference type="InterPro" id="IPR037171">
    <property type="entry name" value="NagB/RpiA_transferase-like"/>
</dbReference>
<dbReference type="Gene3D" id="3.40.50.1360">
    <property type="match status" value="1"/>
</dbReference>
<evidence type="ECO:0000313" key="11">
    <source>
        <dbReference type="Proteomes" id="UP000199519"/>
    </source>
</evidence>
<comment type="catalytic activity">
    <reaction evidence="1 4">
        <text>alpha-D-glucosamine 6-phosphate + H2O = beta-D-fructose 6-phosphate + NH4(+)</text>
        <dbReference type="Rhea" id="RHEA:12172"/>
        <dbReference type="ChEBI" id="CHEBI:15377"/>
        <dbReference type="ChEBI" id="CHEBI:28938"/>
        <dbReference type="ChEBI" id="CHEBI:57634"/>
        <dbReference type="ChEBI" id="CHEBI:75989"/>
        <dbReference type="EC" id="3.5.99.6"/>
    </reaction>
</comment>
<evidence type="ECO:0000259" key="5">
    <source>
        <dbReference type="Pfam" id="PF01182"/>
    </source>
</evidence>
<dbReference type="PANTHER" id="PTHR11280">
    <property type="entry name" value="GLUCOSAMINE-6-PHOSPHATE ISOMERASE"/>
    <property type="match status" value="1"/>
</dbReference>
<reference evidence="9 12" key="2">
    <citation type="submission" date="2019-03" db="EMBL/GenBank/DDBJ databases">
        <title>Deep subsurface shale carbon reservoir microbial communities from Ohio and West Virginia, USA.</title>
        <authorList>
            <person name="Wrighton K."/>
        </authorList>
    </citation>
    <scope>NUCLEOTIDE SEQUENCE [LARGE SCALE GENOMIC DNA]</scope>
    <source>
        <strain evidence="9 12">UTICA-S4D12</strain>
    </source>
</reference>
<evidence type="ECO:0000256" key="3">
    <source>
        <dbReference type="ARBA" id="ARBA00023277"/>
    </source>
</evidence>
<sequence length="262" mass="29355">MGGIYKMRIIVEKDYQAMSKKAALMVASQITLRPNSNLGLATGGTPLAMYDKLIEMYKKDEIDFSEVQSFNLDEYCGLKDDHPNSYHYYMYNNFFNEINIKKENVHIPNGRAEDFEQECRNYERSIKKVRGIDLQILGIGSNGHIGFNEPAESLNVATEVVNLTDETIEANSRYFDSIDEVPKKAISMGMATILKADRIILLASGENKAEAIQKTVSGKISTEIPASLLQTHPEITILLDQEAASLISQDELSADCHFEICD</sequence>
<dbReference type="EMBL" id="SOAA01000015">
    <property type="protein sequence ID" value="TDS30149.1"/>
    <property type="molecule type" value="Genomic_DNA"/>
</dbReference>
<comment type="function">
    <text evidence="4">Catalyzes the reversible isomerization-deamination of glucosamine 6-phosphate (GlcN6P) to form fructose 6-phosphate (Fru6P) and ammonium ion.</text>
</comment>
<dbReference type="UniPathway" id="UPA00629">
    <property type="reaction ID" value="UER00684"/>
</dbReference>
<dbReference type="GO" id="GO:0006043">
    <property type="term" value="P:glucosamine catabolic process"/>
    <property type="evidence" value="ECO:0007669"/>
    <property type="project" value="TreeGrafter"/>
</dbReference>
<evidence type="ECO:0000313" key="12">
    <source>
        <dbReference type="Proteomes" id="UP000295758"/>
    </source>
</evidence>
<proteinExistence type="inferred from homology"/>
<dbReference type="GO" id="GO:0004342">
    <property type="term" value="F:glucosamine-6-phosphate deaminase activity"/>
    <property type="evidence" value="ECO:0007669"/>
    <property type="project" value="UniProtKB-UniRule"/>
</dbReference>
<dbReference type="Proteomes" id="UP000198612">
    <property type="component" value="Unassembled WGS sequence"/>
</dbReference>
<dbReference type="InterPro" id="IPR004547">
    <property type="entry name" value="Glucosamine6P_isomerase"/>
</dbReference>
<dbReference type="STRING" id="54121.SAMN04515653_12025"/>
<dbReference type="GO" id="GO:0006046">
    <property type="term" value="P:N-acetylglucosamine catabolic process"/>
    <property type="evidence" value="ECO:0007669"/>
    <property type="project" value="UniProtKB-UniRule"/>
</dbReference>
<dbReference type="EMBL" id="FOHG01000002">
    <property type="protein sequence ID" value="SES64885.1"/>
    <property type="molecule type" value="Genomic_DNA"/>
</dbReference>
<dbReference type="PANTHER" id="PTHR11280:SF5">
    <property type="entry name" value="GLUCOSAMINE-6-PHOSPHATE ISOMERASE"/>
    <property type="match status" value="1"/>
</dbReference>
<dbReference type="Proteomes" id="UP000324896">
    <property type="component" value="Unassembled WGS sequence"/>
</dbReference>
<gene>
    <name evidence="4" type="primary">nagB</name>
    <name evidence="9" type="ORF">BY453_11536</name>
    <name evidence="6" type="ORF">SAMN04488597_11926</name>
    <name evidence="7" type="ORF">SAMN04488598_102108</name>
    <name evidence="8" type="ORF">SAMN04515652_10274</name>
</gene>
<dbReference type="GO" id="GO:0019262">
    <property type="term" value="P:N-acetylneuraminate catabolic process"/>
    <property type="evidence" value="ECO:0007669"/>
    <property type="project" value="UniProtKB-UniRule"/>
</dbReference>
<dbReference type="GO" id="GO:0005737">
    <property type="term" value="C:cytoplasm"/>
    <property type="evidence" value="ECO:0007669"/>
    <property type="project" value="TreeGrafter"/>
</dbReference>
<evidence type="ECO:0000313" key="13">
    <source>
        <dbReference type="Proteomes" id="UP000324896"/>
    </source>
</evidence>
<feature type="active site" description="For ring-opening step" evidence="4">
    <location>
        <position position="142"/>
    </location>
</feature>
<dbReference type="NCBIfam" id="NF001684">
    <property type="entry name" value="PRK00443.1-4"/>
    <property type="match status" value="1"/>
</dbReference>
<dbReference type="HAMAP" id="MF_01241">
    <property type="entry name" value="GlcN6P_deamin"/>
    <property type="match status" value="1"/>
</dbReference>
<feature type="active site" description="Proton acceptor; for ring-opening step" evidence="4">
    <location>
        <position position="144"/>
    </location>
</feature>
<evidence type="ECO:0000256" key="2">
    <source>
        <dbReference type="ARBA" id="ARBA00022801"/>
    </source>
</evidence>
<evidence type="ECO:0000313" key="6">
    <source>
        <dbReference type="EMBL" id="SDC94298.1"/>
    </source>
</evidence>
<evidence type="ECO:0000313" key="10">
    <source>
        <dbReference type="Proteomes" id="UP000198612"/>
    </source>
</evidence>
<dbReference type="EMBL" id="FNBJ01000002">
    <property type="protein sequence ID" value="SDE81830.1"/>
    <property type="molecule type" value="Genomic_DNA"/>
</dbReference>
<evidence type="ECO:0000313" key="9">
    <source>
        <dbReference type="EMBL" id="TDS30149.1"/>
    </source>
</evidence>
<comment type="similarity">
    <text evidence="4">Belongs to the glucosamine/galactosamine-6-phosphate isomerase family. NagB subfamily.</text>
</comment>
<dbReference type="CDD" id="cd01399">
    <property type="entry name" value="GlcN6P_deaminase"/>
    <property type="match status" value="1"/>
</dbReference>
<dbReference type="InterPro" id="IPR006148">
    <property type="entry name" value="Glc/Gal-6P_isomerase"/>
</dbReference>
<keyword evidence="11" id="KW-1185">Reference proteome</keyword>
<dbReference type="GO" id="GO:0005975">
    <property type="term" value="P:carbohydrate metabolic process"/>
    <property type="evidence" value="ECO:0007669"/>
    <property type="project" value="InterPro"/>
</dbReference>
<keyword evidence="3 4" id="KW-0119">Carbohydrate metabolism</keyword>
<protein>
    <recommendedName>
        <fullName evidence="4">Glucosamine-6-phosphate deaminase</fullName>
        <ecNumber evidence="4">3.5.99.6</ecNumber>
    </recommendedName>
    <alternativeName>
        <fullName evidence="4">GlcN6P deaminase</fullName>
        <shortName evidence="4">GNPDA</shortName>
    </alternativeName>
    <alternativeName>
        <fullName evidence="4">Glucosamine-6-phosphate isomerase</fullName>
    </alternativeName>
</protein>
<keyword evidence="2 4" id="KW-0378">Hydrolase</keyword>
<dbReference type="Pfam" id="PF01182">
    <property type="entry name" value="Glucosamine_iso"/>
    <property type="match status" value="1"/>
</dbReference>
<feature type="active site" description="Proton acceptor; for enolization step" evidence="4">
    <location>
        <position position="73"/>
    </location>
</feature>
<accession>A0A1G6QPN4</accession>
<organism evidence="6 13">
    <name type="scientific">Halanaerobium congolense</name>
    <dbReference type="NCBI Taxonomy" id="54121"/>
    <lineage>
        <taxon>Bacteria</taxon>
        <taxon>Bacillati</taxon>
        <taxon>Bacillota</taxon>
        <taxon>Clostridia</taxon>
        <taxon>Halanaerobiales</taxon>
        <taxon>Halanaerobiaceae</taxon>
        <taxon>Halanaerobium</taxon>
    </lineage>
</organism>
<dbReference type="EMBL" id="FMYT01000019">
    <property type="protein sequence ID" value="SDC94298.1"/>
    <property type="molecule type" value="Genomic_DNA"/>
</dbReference>
<feature type="domain" description="Glucosamine/galactosamine-6-phosphate isomerase" evidence="5">
    <location>
        <begin position="16"/>
        <end position="232"/>
    </location>
</feature>
<dbReference type="Proteomes" id="UP000295758">
    <property type="component" value="Unassembled WGS sequence"/>
</dbReference>
<dbReference type="Proteomes" id="UP000199519">
    <property type="component" value="Unassembled WGS sequence"/>
</dbReference>
<dbReference type="SUPFAM" id="SSF100950">
    <property type="entry name" value="NagB/RpiA/CoA transferase-like"/>
    <property type="match status" value="1"/>
</dbReference>
<evidence type="ECO:0000313" key="8">
    <source>
        <dbReference type="EMBL" id="SES64885.1"/>
    </source>
</evidence>
<name>A0A1G6QPN4_9FIRM</name>
<dbReference type="AlphaFoldDB" id="A0A1G6QPN4"/>
<comment type="caution">
    <text evidence="4">Lacks conserved residue(s) required for the propagation of feature annotation.</text>
</comment>
<evidence type="ECO:0000256" key="1">
    <source>
        <dbReference type="ARBA" id="ARBA00000644"/>
    </source>
</evidence>
<evidence type="ECO:0000313" key="7">
    <source>
        <dbReference type="EMBL" id="SDE81830.1"/>
    </source>
</evidence>
<feature type="active site" description="For ring-opening step" evidence="4">
    <location>
        <position position="149"/>
    </location>
</feature>
<comment type="pathway">
    <text evidence="4">Amino-sugar metabolism; N-acetylneuraminate degradation; D-fructose 6-phosphate from N-acetylneuraminate: step 5/5.</text>
</comment>